<evidence type="ECO:0000256" key="1">
    <source>
        <dbReference type="ARBA" id="ARBA00004651"/>
    </source>
</evidence>
<evidence type="ECO:0000256" key="10">
    <source>
        <dbReference type="RuleBase" id="RU363054"/>
    </source>
</evidence>
<keyword evidence="6 9" id="KW-0812">Transmembrane</keyword>
<dbReference type="PROSITE" id="PS50928">
    <property type="entry name" value="ABC_TM1"/>
    <property type="match status" value="1"/>
</dbReference>
<evidence type="ECO:0000256" key="3">
    <source>
        <dbReference type="ARBA" id="ARBA00022448"/>
    </source>
</evidence>
<dbReference type="NCBIfam" id="TIGR02138">
    <property type="entry name" value="phosphate_pstC"/>
    <property type="match status" value="1"/>
</dbReference>
<dbReference type="CDD" id="cd06261">
    <property type="entry name" value="TM_PBP2"/>
    <property type="match status" value="1"/>
</dbReference>
<reference evidence="12" key="2">
    <citation type="submission" date="2021-04" db="EMBL/GenBank/DDBJ databases">
        <authorList>
            <person name="Gilroy R."/>
        </authorList>
    </citation>
    <scope>NUCLEOTIDE SEQUENCE</scope>
    <source>
        <strain evidence="12">ChiGjej1B1-14440</strain>
    </source>
</reference>
<dbReference type="Proteomes" id="UP000886724">
    <property type="component" value="Unassembled WGS sequence"/>
</dbReference>
<sequence length="310" mass="32883">MKKDMLSIISNRKTKSMVEKAAAIIFRGCAIVSIVAVVSITGYMIISGTPALFEVGIADILFSSVWAPTAADPQYGILMIILTSIVGVFLAILIGVPIGVFTAINLAEIANPKVRKIVKAAIELLAGIPSVVYGLLGILIVCPFMYKIEMWIFEGSTTHQFTGGANLISAIIVLAIMILPTLINITETALNTVPDDYRKSSLALGASQIQTIFKVVLPSAKSGIVSAIVLGVGRAIGEAMAILLVAGNSVNAPLPFNSVRFLTTGIVSEMGYAAGTHRQVLFTIGLVLFVFIMAINLILTFIIKKGDENE</sequence>
<feature type="transmembrane region" description="Helical" evidence="9">
    <location>
        <begin position="280"/>
        <end position="303"/>
    </location>
</feature>
<feature type="transmembrane region" description="Helical" evidence="9">
    <location>
        <begin position="21"/>
        <end position="46"/>
    </location>
</feature>
<evidence type="ECO:0000256" key="5">
    <source>
        <dbReference type="ARBA" id="ARBA00022592"/>
    </source>
</evidence>
<feature type="transmembrane region" description="Helical" evidence="9">
    <location>
        <begin position="75"/>
        <end position="104"/>
    </location>
</feature>
<dbReference type="InterPro" id="IPR051124">
    <property type="entry name" value="Phosphate_Transport_Permease"/>
</dbReference>
<keyword evidence="8 9" id="KW-0472">Membrane</keyword>
<comment type="caution">
    <text evidence="12">The sequence shown here is derived from an EMBL/GenBank/DDBJ whole genome shotgun (WGS) entry which is preliminary data.</text>
</comment>
<comment type="caution">
    <text evidence="10">Lacks conserved residue(s) required for the propagation of feature annotation.</text>
</comment>
<dbReference type="InterPro" id="IPR000515">
    <property type="entry name" value="MetI-like"/>
</dbReference>
<evidence type="ECO:0000256" key="7">
    <source>
        <dbReference type="ARBA" id="ARBA00022989"/>
    </source>
</evidence>
<reference evidence="12" key="1">
    <citation type="journal article" date="2021" name="PeerJ">
        <title>Extensive microbial diversity within the chicken gut microbiome revealed by metagenomics and culture.</title>
        <authorList>
            <person name="Gilroy R."/>
            <person name="Ravi A."/>
            <person name="Getino M."/>
            <person name="Pursley I."/>
            <person name="Horton D.L."/>
            <person name="Alikhan N.F."/>
            <person name="Baker D."/>
            <person name="Gharbi K."/>
            <person name="Hall N."/>
            <person name="Watson M."/>
            <person name="Adriaenssens E.M."/>
            <person name="Foster-Nyarko E."/>
            <person name="Jarju S."/>
            <person name="Secka A."/>
            <person name="Antonio M."/>
            <person name="Oren A."/>
            <person name="Chaudhuri R.R."/>
            <person name="La Ragione R."/>
            <person name="Hildebrand F."/>
            <person name="Pallen M.J."/>
        </authorList>
    </citation>
    <scope>NUCLEOTIDE SEQUENCE</scope>
    <source>
        <strain evidence="12">ChiGjej1B1-14440</strain>
    </source>
</reference>
<name>A0A9D1XLY8_9FIRM</name>
<keyword evidence="5 10" id="KW-0592">Phosphate transport</keyword>
<evidence type="ECO:0000313" key="12">
    <source>
        <dbReference type="EMBL" id="HIX81993.1"/>
    </source>
</evidence>
<evidence type="ECO:0000256" key="9">
    <source>
        <dbReference type="RuleBase" id="RU363032"/>
    </source>
</evidence>
<gene>
    <name evidence="12" type="primary">pstC</name>
    <name evidence="12" type="ORF">H9980_08505</name>
</gene>
<dbReference type="EMBL" id="DXET01000186">
    <property type="protein sequence ID" value="HIX81993.1"/>
    <property type="molecule type" value="Genomic_DNA"/>
</dbReference>
<evidence type="ECO:0000256" key="6">
    <source>
        <dbReference type="ARBA" id="ARBA00022692"/>
    </source>
</evidence>
<keyword evidence="7 9" id="KW-1133">Transmembrane helix</keyword>
<dbReference type="InterPro" id="IPR035906">
    <property type="entry name" value="MetI-like_sf"/>
</dbReference>
<comment type="similarity">
    <text evidence="2 10">Belongs to the binding-protein-dependent transport system permease family. CysTW subfamily.</text>
</comment>
<feature type="domain" description="ABC transmembrane type-1" evidence="11">
    <location>
        <begin position="77"/>
        <end position="299"/>
    </location>
</feature>
<keyword evidence="3 9" id="KW-0813">Transport</keyword>
<dbReference type="PANTHER" id="PTHR30425:SF1">
    <property type="entry name" value="PHOSPHATE TRANSPORT SYSTEM PERMEASE PROTEIN PSTC"/>
    <property type="match status" value="1"/>
</dbReference>
<dbReference type="GO" id="GO:0005315">
    <property type="term" value="F:phosphate transmembrane transporter activity"/>
    <property type="evidence" value="ECO:0007669"/>
    <property type="project" value="InterPro"/>
</dbReference>
<feature type="transmembrane region" description="Helical" evidence="9">
    <location>
        <begin position="166"/>
        <end position="185"/>
    </location>
</feature>
<accession>A0A9D1XLY8</accession>
<evidence type="ECO:0000256" key="4">
    <source>
        <dbReference type="ARBA" id="ARBA00022475"/>
    </source>
</evidence>
<evidence type="ECO:0000256" key="2">
    <source>
        <dbReference type="ARBA" id="ARBA00007069"/>
    </source>
</evidence>
<dbReference type="AlphaFoldDB" id="A0A9D1XLY8"/>
<evidence type="ECO:0000256" key="8">
    <source>
        <dbReference type="ARBA" id="ARBA00023136"/>
    </source>
</evidence>
<dbReference type="Gene3D" id="1.10.3720.10">
    <property type="entry name" value="MetI-like"/>
    <property type="match status" value="1"/>
</dbReference>
<evidence type="ECO:0000259" key="11">
    <source>
        <dbReference type="PROSITE" id="PS50928"/>
    </source>
</evidence>
<organism evidence="12 13">
    <name type="scientific">Candidatus Erysipelatoclostridium merdavium</name>
    <dbReference type="NCBI Taxonomy" id="2838566"/>
    <lineage>
        <taxon>Bacteria</taxon>
        <taxon>Bacillati</taxon>
        <taxon>Bacillota</taxon>
        <taxon>Erysipelotrichia</taxon>
        <taxon>Erysipelotrichales</taxon>
        <taxon>Erysipelotrichales incertae sedis</taxon>
    </lineage>
</organism>
<dbReference type="SUPFAM" id="SSF161098">
    <property type="entry name" value="MetI-like"/>
    <property type="match status" value="1"/>
</dbReference>
<dbReference type="InterPro" id="IPR011864">
    <property type="entry name" value="Phosphate_PstC"/>
</dbReference>
<feature type="transmembrane region" description="Helical" evidence="9">
    <location>
        <begin position="124"/>
        <end position="146"/>
    </location>
</feature>
<dbReference type="GO" id="GO:0006817">
    <property type="term" value="P:phosphate ion transport"/>
    <property type="evidence" value="ECO:0007669"/>
    <property type="project" value="UniProtKB-KW"/>
</dbReference>
<keyword evidence="4 10" id="KW-1003">Cell membrane</keyword>
<protein>
    <recommendedName>
        <fullName evidence="10">Phosphate transport system permease protein</fullName>
    </recommendedName>
</protein>
<dbReference type="PANTHER" id="PTHR30425">
    <property type="entry name" value="PHOSPHATE TRANSPORT SYSTEM PERMEASE PROTEIN PST"/>
    <property type="match status" value="1"/>
</dbReference>
<dbReference type="Pfam" id="PF00528">
    <property type="entry name" value="BPD_transp_1"/>
    <property type="match status" value="1"/>
</dbReference>
<proteinExistence type="inferred from homology"/>
<comment type="function">
    <text evidence="10">Part of the binding-protein-dependent transport system for phosphate; probably responsible for the translocation of the substrate across the membrane.</text>
</comment>
<dbReference type="GO" id="GO:0005886">
    <property type="term" value="C:plasma membrane"/>
    <property type="evidence" value="ECO:0007669"/>
    <property type="project" value="UniProtKB-SubCell"/>
</dbReference>
<evidence type="ECO:0000313" key="13">
    <source>
        <dbReference type="Proteomes" id="UP000886724"/>
    </source>
</evidence>
<comment type="subcellular location">
    <subcellularLocation>
        <location evidence="1 9">Cell membrane</location>
        <topology evidence="1 9">Multi-pass membrane protein</topology>
    </subcellularLocation>
</comment>